<dbReference type="GO" id="GO:0008745">
    <property type="term" value="F:N-acetylmuramoyl-L-alanine amidase activity"/>
    <property type="evidence" value="ECO:0007669"/>
    <property type="project" value="UniProtKB-EC"/>
</dbReference>
<organism evidence="11 12">
    <name type="scientific">Acholeplasma laidlawii</name>
    <dbReference type="NCBI Taxonomy" id="2148"/>
    <lineage>
        <taxon>Bacteria</taxon>
        <taxon>Bacillati</taxon>
        <taxon>Mycoplasmatota</taxon>
        <taxon>Mollicutes</taxon>
        <taxon>Acholeplasmatales</taxon>
        <taxon>Acholeplasmataceae</taxon>
        <taxon>Acholeplasma</taxon>
    </lineage>
</organism>
<dbReference type="InterPro" id="IPR002502">
    <property type="entry name" value="Amidase_domain"/>
</dbReference>
<dbReference type="InterPro" id="IPR039448">
    <property type="entry name" value="Beta_helix"/>
</dbReference>
<feature type="signal peptide" evidence="8">
    <location>
        <begin position="1"/>
        <end position="21"/>
    </location>
</feature>
<dbReference type="InterPro" id="IPR011050">
    <property type="entry name" value="Pectin_lyase_fold/virulence"/>
</dbReference>
<proteinExistence type="inferred from homology"/>
<evidence type="ECO:0000313" key="11">
    <source>
        <dbReference type="EMBL" id="TRY00280.1"/>
    </source>
</evidence>
<evidence type="ECO:0000256" key="7">
    <source>
        <dbReference type="ARBA" id="ARBA00023316"/>
    </source>
</evidence>
<dbReference type="Pfam" id="PF02368">
    <property type="entry name" value="Big_2"/>
    <property type="match status" value="4"/>
</dbReference>
<gene>
    <name evidence="11" type="ORF">FNV44_04325</name>
</gene>
<dbReference type="GO" id="GO:0030435">
    <property type="term" value="P:sporulation resulting in formation of a cellular spore"/>
    <property type="evidence" value="ECO:0007669"/>
    <property type="project" value="UniProtKB-KW"/>
</dbReference>
<evidence type="ECO:0000256" key="1">
    <source>
        <dbReference type="ARBA" id="ARBA00001561"/>
    </source>
</evidence>
<dbReference type="GO" id="GO:0009253">
    <property type="term" value="P:peptidoglycan catabolic process"/>
    <property type="evidence" value="ECO:0007669"/>
    <property type="project" value="InterPro"/>
</dbReference>
<name>A0A553IJ96_ACHLA</name>
<dbReference type="GO" id="GO:0009254">
    <property type="term" value="P:peptidoglycan turnover"/>
    <property type="evidence" value="ECO:0007669"/>
    <property type="project" value="TreeGrafter"/>
</dbReference>
<keyword evidence="5" id="KW-0749">Sporulation</keyword>
<dbReference type="CDD" id="cd06583">
    <property type="entry name" value="PGRP"/>
    <property type="match status" value="1"/>
</dbReference>
<dbReference type="GeneID" id="41339572"/>
<dbReference type="Gene3D" id="3.40.80.10">
    <property type="entry name" value="Peptidoglycan recognition protein-like"/>
    <property type="match status" value="1"/>
</dbReference>
<dbReference type="SUPFAM" id="SSF49373">
    <property type="entry name" value="Invasin/intimin cell-adhesion fragments"/>
    <property type="match status" value="4"/>
</dbReference>
<dbReference type="InterPro" id="IPR051206">
    <property type="entry name" value="NAMLAA_amidase_2"/>
</dbReference>
<dbReference type="Pfam" id="PF13229">
    <property type="entry name" value="Beta_helix"/>
    <property type="match status" value="1"/>
</dbReference>
<comment type="caution">
    <text evidence="11">The sequence shown here is derived from an EMBL/GenBank/DDBJ whole genome shotgun (WGS) entry which is preliminary data.</text>
</comment>
<dbReference type="EC" id="3.5.1.28" evidence="3"/>
<dbReference type="PROSITE" id="PS51257">
    <property type="entry name" value="PROKAR_LIPOPROTEIN"/>
    <property type="match status" value="1"/>
</dbReference>
<feature type="domain" description="BIG2" evidence="9">
    <location>
        <begin position="24"/>
        <end position="99"/>
    </location>
</feature>
<dbReference type="EMBL" id="VKID01000001">
    <property type="protein sequence ID" value="TRY00280.1"/>
    <property type="molecule type" value="Genomic_DNA"/>
</dbReference>
<comment type="similarity">
    <text evidence="2">Belongs to the N-acetylmuramoyl-L-alanine amidase 2 family.</text>
</comment>
<accession>A0A553IJ96</accession>
<dbReference type="PANTHER" id="PTHR30417">
    <property type="entry name" value="N-ACETYLMURAMOYL-L-ALANINE AMIDASE AMID"/>
    <property type="match status" value="1"/>
</dbReference>
<evidence type="ECO:0000259" key="10">
    <source>
        <dbReference type="SMART" id="SM00644"/>
    </source>
</evidence>
<keyword evidence="4" id="KW-0378">Hydrolase</keyword>
<protein>
    <recommendedName>
        <fullName evidence="3">N-acetylmuramoyl-L-alanine amidase</fullName>
        <ecNumber evidence="3">3.5.1.28</ecNumber>
    </recommendedName>
</protein>
<dbReference type="InterPro" id="IPR008964">
    <property type="entry name" value="Invasin/intimin_cell_adhesion"/>
</dbReference>
<evidence type="ECO:0000256" key="8">
    <source>
        <dbReference type="SAM" id="SignalP"/>
    </source>
</evidence>
<keyword evidence="7" id="KW-0961">Cell wall biogenesis/degradation</keyword>
<feature type="domain" description="BIG2" evidence="9">
    <location>
        <begin position="104"/>
        <end position="175"/>
    </location>
</feature>
<keyword evidence="6" id="KW-0178">Competence</keyword>
<dbReference type="SMART" id="SM00644">
    <property type="entry name" value="Ami_2"/>
    <property type="match status" value="1"/>
</dbReference>
<dbReference type="Gene3D" id="2.60.40.1080">
    <property type="match status" value="4"/>
</dbReference>
<evidence type="ECO:0000259" key="9">
    <source>
        <dbReference type="SMART" id="SM00635"/>
    </source>
</evidence>
<feature type="domain" description="BIG2" evidence="9">
    <location>
        <begin position="183"/>
        <end position="259"/>
    </location>
</feature>
<reference evidence="11 12" key="1">
    <citation type="submission" date="2019-07" db="EMBL/GenBank/DDBJ databases">
        <title>Genome sequence of Acholeplasma laidlawii strain with increased resistance to erythromycin.</title>
        <authorList>
            <person name="Medvedeva E.S."/>
            <person name="Baranova N.B."/>
            <person name="Siniagina M.N."/>
            <person name="Mouzykantov A."/>
            <person name="Chernova O.A."/>
            <person name="Chernov V.M."/>
        </authorList>
    </citation>
    <scope>NUCLEOTIDE SEQUENCE [LARGE SCALE GENOMIC DNA]</scope>
    <source>
        <strain evidence="11 12">PG8REry</strain>
    </source>
</reference>
<dbReference type="Pfam" id="PF01510">
    <property type="entry name" value="Amidase_2"/>
    <property type="match status" value="1"/>
</dbReference>
<evidence type="ECO:0000313" key="12">
    <source>
        <dbReference type="Proteomes" id="UP000315938"/>
    </source>
</evidence>
<dbReference type="InterPro" id="IPR036505">
    <property type="entry name" value="Amidase/PGRP_sf"/>
</dbReference>
<evidence type="ECO:0000256" key="5">
    <source>
        <dbReference type="ARBA" id="ARBA00022969"/>
    </source>
</evidence>
<feature type="domain" description="N-acetylmuramoyl-L-alanine amidase" evidence="10">
    <location>
        <begin position="787"/>
        <end position="937"/>
    </location>
</feature>
<dbReference type="GO" id="GO:0030420">
    <property type="term" value="P:establishment of competence for transformation"/>
    <property type="evidence" value="ECO:0007669"/>
    <property type="project" value="UniProtKB-KW"/>
</dbReference>
<dbReference type="PANTHER" id="PTHR30417:SF11">
    <property type="entry name" value="N-ACETYLMURAMOYL-L-ALANINE AMIDASE XLYA"/>
    <property type="match status" value="1"/>
</dbReference>
<dbReference type="InterPro" id="IPR003343">
    <property type="entry name" value="Big_2"/>
</dbReference>
<evidence type="ECO:0000256" key="3">
    <source>
        <dbReference type="ARBA" id="ARBA00011901"/>
    </source>
</evidence>
<keyword evidence="8" id="KW-0732">Signal</keyword>
<dbReference type="AlphaFoldDB" id="A0A553IJ96"/>
<dbReference type="Proteomes" id="UP000315938">
    <property type="component" value="Unassembled WGS sequence"/>
</dbReference>
<feature type="chain" id="PRO_5023113618" description="N-acetylmuramoyl-L-alanine amidase" evidence="8">
    <location>
        <begin position="22"/>
        <end position="1009"/>
    </location>
</feature>
<dbReference type="SUPFAM" id="SSF51126">
    <property type="entry name" value="Pectin lyase-like"/>
    <property type="match status" value="1"/>
</dbReference>
<dbReference type="GO" id="GO:0071555">
    <property type="term" value="P:cell wall organization"/>
    <property type="evidence" value="ECO:0007669"/>
    <property type="project" value="UniProtKB-KW"/>
</dbReference>
<dbReference type="SUPFAM" id="SSF55846">
    <property type="entry name" value="N-acetylmuramoyl-L-alanine amidase-like"/>
    <property type="match status" value="1"/>
</dbReference>
<dbReference type="SMART" id="SM00635">
    <property type="entry name" value="BID_2"/>
    <property type="match status" value="4"/>
</dbReference>
<dbReference type="RefSeq" id="WP_012242224.1">
    <property type="nucleotide sequence ID" value="NZ_JACAOE010000001.1"/>
</dbReference>
<evidence type="ECO:0000256" key="2">
    <source>
        <dbReference type="ARBA" id="ARBA00007553"/>
    </source>
</evidence>
<evidence type="ECO:0000256" key="6">
    <source>
        <dbReference type="ARBA" id="ARBA00023287"/>
    </source>
</evidence>
<evidence type="ECO:0000256" key="4">
    <source>
        <dbReference type="ARBA" id="ARBA00022801"/>
    </source>
</evidence>
<sequence>MKKIFAIFSLVLVSLITACTAIEKPDEITLSLSSGPIQLEVGKTHQLSITTNDTLGYDISSSNHEVVTVSNTGLVTALKEGTSVVTVTSKTNEEVSKSVNIHVTKTYNLVIEEPSTYLWAGQTLQLSFETSGEEVTFKSDNEAVATVDNNGLVTAVSPGNFKITMTLASDISVKAEISLVVYDETSTILLEGDSKLNVGQTTKLSAILGPETAAPALAWSSSDEFVATVDDEGTITAHKSGAVTITATSLTSTEVSATHSILIVNELVVDGEAKTGDKVVVEDLEFEFGTTLFNTLEAALDTATDGAHIYLKNLELLTLTILDKSVTLEGINDQVVAKNLVTIDASDVVIKNIAFNEQGAIHVLQGSSNVSIMNNKFSDLNEAVLQAILVEEAQGLSIEQNEFKTLKHDAIVIDDIISGSLNINKNIIDGAEVAIKLAGSSYSNDTEIFIQRNSISNIEVAFDVSLNDTEILAYARFNAVSSFSKYPAKANLGSNFDFTLNYWGSATLDLNQFENISERMLMGHYESEAVILKEADYDPTAPLFIYITSDLKVLDVNDEIMLEFEYLPYELKDGRFRFRTDAPDTLLVTGTGLLKALSSGQATIRVEASHKFSNAQDSITLDVTTDPGIDLVPSIDTHSLVAGDSVRIEATPFPVTIKDSEVLFESSNSAIATVDSEGLVTSLTSGSVIITARLVSDVEVKQEIYLDFYENLDQNNLMDLITMNQQSHLKMFDFYEIGTGPTYRVVGYESVSNYYFDEVTPDTSLMIPDIYKGKNVRPGLPLSPIPAGYTTYNDKNIHWITVHDTANTATGSGALSHANYLNNQARINGAQVSWHYTIDDKAFYQHIPEGEVAWHAGDGSNLVGQGSYLGGGNRNAIAIEMSVAMGDDLYRIWQRTAKFSAETLVKYNLPREHIKFHQHFSGKHCPNALLVSGLEPKFQKMADIEYKVALEYPGAQISMVSNHPDIIDNMGRVISMPLHNTLASYTVTVVYEGVTTSRTFNVYVPGTTR</sequence>
<comment type="catalytic activity">
    <reaction evidence="1">
        <text>Hydrolyzes the link between N-acetylmuramoyl residues and L-amino acid residues in certain cell-wall glycopeptides.</text>
        <dbReference type="EC" id="3.5.1.28"/>
    </reaction>
</comment>
<feature type="domain" description="BIG2" evidence="9">
    <location>
        <begin position="625"/>
        <end position="702"/>
    </location>
</feature>